<proteinExistence type="predicted"/>
<sequence>MSLWLKPRVAKPAGGGLQLNSWLAEPQNQDYLASVFSTLKSETERKEAINFTERTDETKKLHPCTLKLLLLGNVNNLGKFGKSSSQCESPIISNGKTHTDENDMEDSAHQDEKYLDEYKRLITIHAGKAKGAIKEWLRVDPNKVHPEKYIEGYPKGQKGYGRSLWLMQGMCKGNGGCAYVKKQDILMKVSSHNEVFDPKRNLPVKKILKVKLYMSEGWYLDFHGAHFDLYSPPEFYAGPLCPGQHSGGGTRIENESSLINWLESGYAIAVAVYSSLWQLQSLIYWIYSHRATGFASPSSLPSAVWSSPSNLVIALLIAVDRIFVAASLLSLSTFL</sequence>
<evidence type="ECO:0000313" key="2">
    <source>
        <dbReference type="EMBL" id="GFY83761.1"/>
    </source>
</evidence>
<dbReference type="GO" id="GO:0005886">
    <property type="term" value="C:plasma membrane"/>
    <property type="evidence" value="ECO:0007669"/>
    <property type="project" value="TreeGrafter"/>
</dbReference>
<reference evidence="2 3" key="1">
    <citation type="submission" date="2019-07" db="EMBL/GenBank/DDBJ databases">
        <title>De Novo Assembly of kiwifruit Actinidia rufa.</title>
        <authorList>
            <person name="Sugita-Konishi S."/>
            <person name="Sato K."/>
            <person name="Mori E."/>
            <person name="Abe Y."/>
            <person name="Kisaki G."/>
            <person name="Hamano K."/>
            <person name="Suezawa K."/>
            <person name="Otani M."/>
            <person name="Fukuda T."/>
            <person name="Manabe T."/>
            <person name="Gomi K."/>
            <person name="Tabuchi M."/>
            <person name="Akimitsu K."/>
            <person name="Kataoka I."/>
        </authorList>
    </citation>
    <scope>NUCLEOTIDE SEQUENCE [LARGE SCALE GENOMIC DNA]</scope>
    <source>
        <strain evidence="3">cv. Fuchu</strain>
    </source>
</reference>
<dbReference type="GO" id="GO:0051209">
    <property type="term" value="P:release of sequestered calcium ion into cytosol"/>
    <property type="evidence" value="ECO:0007669"/>
    <property type="project" value="TreeGrafter"/>
</dbReference>
<dbReference type="GO" id="GO:0004435">
    <property type="term" value="F:phosphatidylinositol-4,5-bisphosphate phospholipase C activity"/>
    <property type="evidence" value="ECO:0007669"/>
    <property type="project" value="InterPro"/>
</dbReference>
<dbReference type="Proteomes" id="UP000585474">
    <property type="component" value="Unassembled WGS sequence"/>
</dbReference>
<comment type="caution">
    <text evidence="2">The sequence shown here is derived from an EMBL/GenBank/DDBJ whole genome shotgun (WGS) entry which is preliminary data.</text>
</comment>
<dbReference type="PANTHER" id="PTHR10336">
    <property type="entry name" value="PHOSPHOINOSITIDE-SPECIFIC PHOSPHOLIPASE C FAMILY PROTEIN"/>
    <property type="match status" value="1"/>
</dbReference>
<dbReference type="SMART" id="SM00149">
    <property type="entry name" value="PLCYc"/>
    <property type="match status" value="1"/>
</dbReference>
<gene>
    <name evidence="2" type="ORF">Acr_03g0005350</name>
</gene>
<feature type="domain" description="PI-PLC Y-box" evidence="1">
    <location>
        <begin position="118"/>
        <end position="187"/>
    </location>
</feature>
<dbReference type="OrthoDB" id="269822at2759"/>
<dbReference type="GO" id="GO:0048015">
    <property type="term" value="P:phosphatidylinositol-mediated signaling"/>
    <property type="evidence" value="ECO:0007669"/>
    <property type="project" value="TreeGrafter"/>
</dbReference>
<dbReference type="SUPFAM" id="SSF51695">
    <property type="entry name" value="PLC-like phosphodiesterases"/>
    <property type="match status" value="1"/>
</dbReference>
<dbReference type="InterPro" id="IPR017946">
    <property type="entry name" value="PLC-like_Pdiesterase_TIM-brl"/>
</dbReference>
<name>A0A7J0EB90_9ERIC</name>
<dbReference type="InterPro" id="IPR001711">
    <property type="entry name" value="PLipase_C_Pinositol-sp_Y"/>
</dbReference>
<dbReference type="AlphaFoldDB" id="A0A7J0EB90"/>
<dbReference type="GO" id="GO:0006629">
    <property type="term" value="P:lipid metabolic process"/>
    <property type="evidence" value="ECO:0007669"/>
    <property type="project" value="InterPro"/>
</dbReference>
<accession>A0A7J0EB90</accession>
<evidence type="ECO:0000313" key="3">
    <source>
        <dbReference type="Proteomes" id="UP000585474"/>
    </source>
</evidence>
<keyword evidence="3" id="KW-1185">Reference proteome</keyword>
<dbReference type="PANTHER" id="PTHR10336:SF204">
    <property type="entry name" value="PHOSPHOINOSITIDE PHOSPHOLIPASE C 4-RELATED"/>
    <property type="match status" value="1"/>
</dbReference>
<evidence type="ECO:0000259" key="1">
    <source>
        <dbReference type="SMART" id="SM00149"/>
    </source>
</evidence>
<organism evidence="2 3">
    <name type="scientific">Actinidia rufa</name>
    <dbReference type="NCBI Taxonomy" id="165716"/>
    <lineage>
        <taxon>Eukaryota</taxon>
        <taxon>Viridiplantae</taxon>
        <taxon>Streptophyta</taxon>
        <taxon>Embryophyta</taxon>
        <taxon>Tracheophyta</taxon>
        <taxon>Spermatophyta</taxon>
        <taxon>Magnoliopsida</taxon>
        <taxon>eudicotyledons</taxon>
        <taxon>Gunneridae</taxon>
        <taxon>Pentapetalae</taxon>
        <taxon>asterids</taxon>
        <taxon>Ericales</taxon>
        <taxon>Actinidiaceae</taxon>
        <taxon>Actinidia</taxon>
    </lineage>
</organism>
<dbReference type="EMBL" id="BJWL01000003">
    <property type="protein sequence ID" value="GFY83761.1"/>
    <property type="molecule type" value="Genomic_DNA"/>
</dbReference>
<dbReference type="InterPro" id="IPR001192">
    <property type="entry name" value="PI-PLC_fam"/>
</dbReference>
<protein>
    <submittedName>
        <fullName evidence="2">Phospholipase C 2</fullName>
    </submittedName>
</protein>